<organism evidence="3 4">
    <name type="scientific">Volvox africanus</name>
    <dbReference type="NCBI Taxonomy" id="51714"/>
    <lineage>
        <taxon>Eukaryota</taxon>
        <taxon>Viridiplantae</taxon>
        <taxon>Chlorophyta</taxon>
        <taxon>core chlorophytes</taxon>
        <taxon>Chlorophyceae</taxon>
        <taxon>CS clade</taxon>
        <taxon>Chlamydomonadales</taxon>
        <taxon>Volvocaceae</taxon>
        <taxon>Volvox</taxon>
    </lineage>
</organism>
<keyword evidence="2" id="KW-0472">Membrane</keyword>
<reference evidence="3 4" key="1">
    <citation type="journal article" date="2023" name="IScience">
        <title>Expanded male sex-determining region conserved during the evolution of homothallism in the green alga Volvox.</title>
        <authorList>
            <person name="Yamamoto K."/>
            <person name="Matsuzaki R."/>
            <person name="Mahakham W."/>
            <person name="Heman W."/>
            <person name="Sekimoto H."/>
            <person name="Kawachi M."/>
            <person name="Minakuchi Y."/>
            <person name="Toyoda A."/>
            <person name="Nozaki H."/>
        </authorList>
    </citation>
    <scope>NUCLEOTIDE SEQUENCE [LARGE SCALE GENOMIC DNA]</scope>
    <source>
        <strain evidence="3 4">NIES-4468</strain>
    </source>
</reference>
<dbReference type="Gene3D" id="2.60.120.590">
    <property type="entry name" value="Alpha-ketoglutarate-dependent dioxygenase AlkB-like"/>
    <property type="match status" value="1"/>
</dbReference>
<name>A0ABQ5RY79_9CHLO</name>
<evidence type="ECO:0000256" key="2">
    <source>
        <dbReference type="SAM" id="Phobius"/>
    </source>
</evidence>
<evidence type="ECO:0008006" key="5">
    <source>
        <dbReference type="Google" id="ProtNLM"/>
    </source>
</evidence>
<evidence type="ECO:0000256" key="1">
    <source>
        <dbReference type="ARBA" id="ARBA00007879"/>
    </source>
</evidence>
<keyword evidence="4" id="KW-1185">Reference proteome</keyword>
<evidence type="ECO:0000313" key="3">
    <source>
        <dbReference type="EMBL" id="GLI62017.1"/>
    </source>
</evidence>
<gene>
    <name evidence="3" type="ORF">VaNZ11_004593</name>
</gene>
<dbReference type="SUPFAM" id="SSF51197">
    <property type="entry name" value="Clavaminate synthase-like"/>
    <property type="match status" value="1"/>
</dbReference>
<dbReference type="Proteomes" id="UP001165090">
    <property type="component" value="Unassembled WGS sequence"/>
</dbReference>
<protein>
    <recommendedName>
        <fullName evidence="5">Fe2OG dioxygenase domain-containing protein</fullName>
    </recommendedName>
</protein>
<feature type="transmembrane region" description="Helical" evidence="2">
    <location>
        <begin position="19"/>
        <end position="39"/>
    </location>
</feature>
<evidence type="ECO:0000313" key="4">
    <source>
        <dbReference type="Proteomes" id="UP001165090"/>
    </source>
</evidence>
<comment type="caution">
    <text evidence="3">The sequence shown here is derived from an EMBL/GenBank/DDBJ whole genome shotgun (WGS) entry which is preliminary data.</text>
</comment>
<keyword evidence="2" id="KW-1133">Transmembrane helix</keyword>
<feature type="non-terminal residue" evidence="3">
    <location>
        <position position="1"/>
    </location>
</feature>
<keyword evidence="2" id="KW-0812">Transmembrane</keyword>
<sequence length="356" mass="39043">PKEVCATSRVSASMIKRRLLVGILGIGSVATGATLLWAWPTYNSLPSKHEPISPEQCSLIRCVPDGRPVDPVHNPGARVFPRFLDDTEPLLKELQPIKRDFGINLIEPVHAAIYRWQMSYLSRPPTVNMLRVTGRPEHSQQRRPWGYGDNFDESALPPVLKATADRIHAIPGIRLGRLRDVTINWRHSSFLRLDPHLDPAGDGENIFILSVDAPAVLTLSPNNWYRLSRWLSLLSFEDERDQVRREAERSWTSYDIDVLLPPGALLHLSGDARWKWTHGTRLGVEAPPGAAMPVQGRSGGGGDGGAGAAGDTGGLVAVRGGGRSGGGLLHWFGRPGELFGPTLERHSVVFAFGEPE</sequence>
<comment type="similarity">
    <text evidence="1">Belongs to the alkB family.</text>
</comment>
<proteinExistence type="inferred from homology"/>
<dbReference type="InterPro" id="IPR037151">
    <property type="entry name" value="AlkB-like_sf"/>
</dbReference>
<dbReference type="EMBL" id="BSDZ01000011">
    <property type="protein sequence ID" value="GLI62017.1"/>
    <property type="molecule type" value="Genomic_DNA"/>
</dbReference>
<accession>A0ABQ5RY79</accession>